<evidence type="ECO:0000259" key="1">
    <source>
        <dbReference type="Pfam" id="PF13468"/>
    </source>
</evidence>
<organism evidence="2 3">
    <name type="scientific">Actinomadura graeca</name>
    <dbReference type="NCBI Taxonomy" id="2750812"/>
    <lineage>
        <taxon>Bacteria</taxon>
        <taxon>Bacillati</taxon>
        <taxon>Actinomycetota</taxon>
        <taxon>Actinomycetes</taxon>
        <taxon>Streptosporangiales</taxon>
        <taxon>Thermomonosporaceae</taxon>
        <taxon>Actinomadura</taxon>
    </lineage>
</organism>
<evidence type="ECO:0000313" key="2">
    <source>
        <dbReference type="EMBL" id="QXJ24702.1"/>
    </source>
</evidence>
<feature type="domain" description="Glyoxalase-like" evidence="1">
    <location>
        <begin position="3"/>
        <end position="177"/>
    </location>
</feature>
<gene>
    <name evidence="2" type="ORF">AGRA3207_006079</name>
</gene>
<dbReference type="SUPFAM" id="SSF54593">
    <property type="entry name" value="Glyoxalase/Bleomycin resistance protein/Dihydroxybiphenyl dioxygenase"/>
    <property type="match status" value="1"/>
</dbReference>
<proteinExistence type="predicted"/>
<dbReference type="Pfam" id="PF13468">
    <property type="entry name" value="Glyoxalase_3"/>
    <property type="match status" value="1"/>
</dbReference>
<dbReference type="InterPro" id="IPR025870">
    <property type="entry name" value="Glyoxalase-like_dom"/>
</dbReference>
<reference evidence="2" key="1">
    <citation type="submission" date="2020-07" db="EMBL/GenBank/DDBJ databases">
        <authorList>
            <person name="Tarantini F.S."/>
            <person name="Hong K.W."/>
            <person name="Chan K.G."/>
        </authorList>
    </citation>
    <scope>NUCLEOTIDE SEQUENCE</scope>
    <source>
        <strain evidence="2">32-07</strain>
    </source>
</reference>
<sequence>MRIDHVMIGARDVGPVRDLLRERHGFGLVRGGRLHNGTTCWIVPFDTPDVQYLEVVVPHDEAVMEGRGLREAFMERTADGPAYLTWVVHVDDIQETAARIGKVLGDDPGLRHGESVRADGQRLPWAEAGFAAAWRQPSRPFFLEFGEQPARRSRVPRELAAAAHRRTPTAFSSITVGGFDDLADWLGGPGLPVEIDPSAPTGVREVTIAVRDGDAGRGEVTLTLP</sequence>
<protein>
    <submittedName>
        <fullName evidence="2">VOC family protein</fullName>
    </submittedName>
</protein>
<dbReference type="Proteomes" id="UP001049518">
    <property type="component" value="Chromosome"/>
</dbReference>
<dbReference type="Gene3D" id="3.10.180.10">
    <property type="entry name" value="2,3-Dihydroxybiphenyl 1,2-Dioxygenase, domain 1"/>
    <property type="match status" value="1"/>
</dbReference>
<accession>A0ABX8R4R1</accession>
<dbReference type="RefSeq" id="WP_231330590.1">
    <property type="nucleotide sequence ID" value="NZ_CP059572.1"/>
</dbReference>
<dbReference type="InterPro" id="IPR029068">
    <property type="entry name" value="Glyas_Bleomycin-R_OHBP_Dase"/>
</dbReference>
<keyword evidence="3" id="KW-1185">Reference proteome</keyword>
<dbReference type="EMBL" id="CP059572">
    <property type="protein sequence ID" value="QXJ24702.1"/>
    <property type="molecule type" value="Genomic_DNA"/>
</dbReference>
<name>A0ABX8R4R1_9ACTN</name>
<evidence type="ECO:0000313" key="3">
    <source>
        <dbReference type="Proteomes" id="UP001049518"/>
    </source>
</evidence>